<dbReference type="SUPFAM" id="SSF56655">
    <property type="entry name" value="Carbohydrate phosphatase"/>
    <property type="match status" value="1"/>
</dbReference>
<dbReference type="InterPro" id="IPR033391">
    <property type="entry name" value="FBPase_N"/>
</dbReference>
<sequence length="26" mass="2750">MDPLDGSSNIDCLVTIGSIFGIWKAP</sequence>
<feature type="domain" description="Fructose-1-6-bisphosphatase class I N-terminal" evidence="1">
    <location>
        <begin position="1"/>
        <end position="24"/>
    </location>
</feature>
<organism evidence="2">
    <name type="scientific">Triatoma infestans</name>
    <name type="common">Assassin bug</name>
    <dbReference type="NCBI Taxonomy" id="30076"/>
    <lineage>
        <taxon>Eukaryota</taxon>
        <taxon>Metazoa</taxon>
        <taxon>Ecdysozoa</taxon>
        <taxon>Arthropoda</taxon>
        <taxon>Hexapoda</taxon>
        <taxon>Insecta</taxon>
        <taxon>Pterygota</taxon>
        <taxon>Neoptera</taxon>
        <taxon>Paraneoptera</taxon>
        <taxon>Hemiptera</taxon>
        <taxon>Heteroptera</taxon>
        <taxon>Panheteroptera</taxon>
        <taxon>Cimicomorpha</taxon>
        <taxon>Reduviidae</taxon>
        <taxon>Triatominae</taxon>
        <taxon>Triatoma</taxon>
    </lineage>
</organism>
<dbReference type="EMBL" id="GEMB01005599">
    <property type="protein sequence ID" value="JAR97723.1"/>
    <property type="molecule type" value="Transcribed_RNA"/>
</dbReference>
<protein>
    <submittedName>
        <fullName evidence="2">Fructose-1,6-bisphosphatase 1-like protein</fullName>
    </submittedName>
</protein>
<dbReference type="Pfam" id="PF00316">
    <property type="entry name" value="FBPase"/>
    <property type="match status" value="1"/>
</dbReference>
<dbReference type="Gene3D" id="3.30.540.10">
    <property type="entry name" value="Fructose-1,6-Bisphosphatase, subunit A, domain 1"/>
    <property type="match status" value="1"/>
</dbReference>
<reference evidence="2" key="2">
    <citation type="journal article" date="2017" name="J. Med. Entomol.">
        <title>Transcriptome Analysis of the Triatoma infestans (Hemiptera: Reduviidae) Integument.</title>
        <authorList>
            <person name="Calderon-Fernandez G.M."/>
            <person name="Moriconi D.E."/>
            <person name="Dulbecco A.B."/>
            <person name="Juarez M.P."/>
        </authorList>
    </citation>
    <scope>NUCLEOTIDE SEQUENCE</scope>
    <source>
        <strain evidence="2">Int1</strain>
        <tissue evidence="2">Integument</tissue>
    </source>
</reference>
<proteinExistence type="predicted"/>
<evidence type="ECO:0000259" key="1">
    <source>
        <dbReference type="Pfam" id="PF00316"/>
    </source>
</evidence>
<name>A0A161M4A3_TRIIF</name>
<evidence type="ECO:0000313" key="2">
    <source>
        <dbReference type="EMBL" id="JAR97723.1"/>
    </source>
</evidence>
<reference evidence="2" key="1">
    <citation type="submission" date="2016-04" db="EMBL/GenBank/DDBJ databases">
        <authorList>
            <person name="Calderon-Fernandez G.M.Sr."/>
        </authorList>
    </citation>
    <scope>NUCLEOTIDE SEQUENCE</scope>
    <source>
        <strain evidence="2">Int1</strain>
        <tissue evidence="2">Integument</tissue>
    </source>
</reference>
<accession>A0A161M4A3</accession>
<dbReference type="AlphaFoldDB" id="A0A161M4A3"/>